<keyword evidence="3" id="KW-1185">Reference proteome</keyword>
<protein>
    <submittedName>
        <fullName evidence="2">Uncharacterized protein</fullName>
    </submittedName>
</protein>
<accession>A0A6H5IRY1</accession>
<dbReference type="Proteomes" id="UP000479190">
    <property type="component" value="Unassembled WGS sequence"/>
</dbReference>
<feature type="compositionally biased region" description="Polar residues" evidence="1">
    <location>
        <begin position="51"/>
        <end position="61"/>
    </location>
</feature>
<dbReference type="AlphaFoldDB" id="A0A6H5IRY1"/>
<evidence type="ECO:0000256" key="1">
    <source>
        <dbReference type="SAM" id="MobiDB-lite"/>
    </source>
</evidence>
<gene>
    <name evidence="2" type="ORF">TBRA_LOCUS11384</name>
</gene>
<evidence type="ECO:0000313" key="2">
    <source>
        <dbReference type="EMBL" id="CAB0039645.1"/>
    </source>
</evidence>
<evidence type="ECO:0000313" key="3">
    <source>
        <dbReference type="Proteomes" id="UP000479190"/>
    </source>
</evidence>
<feature type="compositionally biased region" description="Basic and acidic residues" evidence="1">
    <location>
        <begin position="64"/>
        <end position="73"/>
    </location>
</feature>
<reference evidence="2 3" key="1">
    <citation type="submission" date="2020-02" db="EMBL/GenBank/DDBJ databases">
        <authorList>
            <person name="Ferguson B K."/>
        </authorList>
    </citation>
    <scope>NUCLEOTIDE SEQUENCE [LARGE SCALE GENOMIC DNA]</scope>
</reference>
<organism evidence="2 3">
    <name type="scientific">Trichogramma brassicae</name>
    <dbReference type="NCBI Taxonomy" id="86971"/>
    <lineage>
        <taxon>Eukaryota</taxon>
        <taxon>Metazoa</taxon>
        <taxon>Ecdysozoa</taxon>
        <taxon>Arthropoda</taxon>
        <taxon>Hexapoda</taxon>
        <taxon>Insecta</taxon>
        <taxon>Pterygota</taxon>
        <taxon>Neoptera</taxon>
        <taxon>Endopterygota</taxon>
        <taxon>Hymenoptera</taxon>
        <taxon>Apocrita</taxon>
        <taxon>Proctotrupomorpha</taxon>
        <taxon>Chalcidoidea</taxon>
        <taxon>Trichogrammatidae</taxon>
        <taxon>Trichogramma</taxon>
    </lineage>
</organism>
<dbReference type="EMBL" id="CADCXV010000974">
    <property type="protein sequence ID" value="CAB0039645.1"/>
    <property type="molecule type" value="Genomic_DNA"/>
</dbReference>
<feature type="region of interest" description="Disordered" evidence="1">
    <location>
        <begin position="19"/>
        <end position="73"/>
    </location>
</feature>
<proteinExistence type="predicted"/>
<name>A0A6H5IRY1_9HYME</name>
<sequence>MMPRETAVGETKLPYYEARAIATARPRPPRRLRRGAGSLPDPRGYARDSSAPHTQQSSASRAETGGRRERDHE</sequence>